<feature type="region of interest" description="Disordered" evidence="1">
    <location>
        <begin position="51"/>
        <end position="87"/>
    </location>
</feature>
<proteinExistence type="predicted"/>
<dbReference type="KEGG" id="lamb:KBB96_17105"/>
<dbReference type="AlphaFoldDB" id="A0A975G757"/>
<keyword evidence="2" id="KW-0812">Transmembrane</keyword>
<evidence type="ECO:0000256" key="2">
    <source>
        <dbReference type="SAM" id="Phobius"/>
    </source>
</evidence>
<dbReference type="EMBL" id="CP073100">
    <property type="protein sequence ID" value="QUE50569.1"/>
    <property type="molecule type" value="Genomic_DNA"/>
</dbReference>
<name>A0A975G757_9BACT</name>
<keyword evidence="2" id="KW-0472">Membrane</keyword>
<keyword evidence="2" id="KW-1133">Transmembrane helix</keyword>
<evidence type="ECO:0000313" key="4">
    <source>
        <dbReference type="Proteomes" id="UP000676169"/>
    </source>
</evidence>
<evidence type="ECO:0000313" key="3">
    <source>
        <dbReference type="EMBL" id="QUE50569.1"/>
    </source>
</evidence>
<accession>A0A975G757</accession>
<dbReference type="RefSeq" id="WP_211630709.1">
    <property type="nucleotide sequence ID" value="NZ_CP073100.1"/>
</dbReference>
<protein>
    <submittedName>
        <fullName evidence="3">Uncharacterized protein</fullName>
    </submittedName>
</protein>
<evidence type="ECO:0000256" key="1">
    <source>
        <dbReference type="SAM" id="MobiDB-lite"/>
    </source>
</evidence>
<keyword evidence="4" id="KW-1185">Reference proteome</keyword>
<feature type="transmembrane region" description="Helical" evidence="2">
    <location>
        <begin position="21"/>
        <end position="47"/>
    </location>
</feature>
<gene>
    <name evidence="3" type="ORF">KBB96_17105</name>
</gene>
<sequence length="267" mass="29300">MNPPPLPGQNHPIAPKKKSGCIMAVLILAILAVVALISLIGLAALGAKSKATSSGTRASLTPERTVEIARPTAAPPSDTSMDRGADGPREIEKTVREGIPFPHFNSIPEMIEELGDYSSDNGTFEIIARKPLHIRLSRLVDPSESAQSVKDQNEQTLLYGILRAFIHTQTDEITVTAFPIEQTDSKRRSLRDMAVTLRVHRVDVLALISQVQPTKKFDDLLVVKDLGGFESYEPSEVYQRIYNDGNGVKPPGRKRFLAELAKLARSR</sequence>
<organism evidence="3 4">
    <name type="scientific">Luteolibacter ambystomatis</name>
    <dbReference type="NCBI Taxonomy" id="2824561"/>
    <lineage>
        <taxon>Bacteria</taxon>
        <taxon>Pseudomonadati</taxon>
        <taxon>Verrucomicrobiota</taxon>
        <taxon>Verrucomicrobiia</taxon>
        <taxon>Verrucomicrobiales</taxon>
        <taxon>Verrucomicrobiaceae</taxon>
        <taxon>Luteolibacter</taxon>
    </lineage>
</organism>
<reference evidence="3" key="1">
    <citation type="submission" date="2021-04" db="EMBL/GenBank/DDBJ databases">
        <title>Luteolibacter sp. 32A isolated from the skin of an Anderson's salamander (Ambystoma andersonii).</title>
        <authorList>
            <person name="Spergser J."/>
            <person name="Busse H.-J."/>
        </authorList>
    </citation>
    <scope>NUCLEOTIDE SEQUENCE</scope>
    <source>
        <strain evidence="3">32A</strain>
    </source>
</reference>
<dbReference type="Proteomes" id="UP000676169">
    <property type="component" value="Chromosome"/>
</dbReference>